<keyword evidence="10" id="KW-1185">Reference proteome</keyword>
<dbReference type="GO" id="GO:0000026">
    <property type="term" value="F:alpha-1,2-mannosyltransferase activity"/>
    <property type="evidence" value="ECO:0007669"/>
    <property type="project" value="TreeGrafter"/>
</dbReference>
<keyword evidence="4 8" id="KW-0812">Transmembrane</keyword>
<feature type="transmembrane region" description="Helical" evidence="8">
    <location>
        <begin position="371"/>
        <end position="389"/>
    </location>
</feature>
<feature type="transmembrane region" description="Helical" evidence="8">
    <location>
        <begin position="257"/>
        <end position="275"/>
    </location>
</feature>
<evidence type="ECO:0000313" key="9">
    <source>
        <dbReference type="EMBL" id="KCV71561.1"/>
    </source>
</evidence>
<keyword evidence="7 8" id="KW-0472">Membrane</keyword>
<evidence type="ECO:0000256" key="8">
    <source>
        <dbReference type="RuleBase" id="RU363075"/>
    </source>
</evidence>
<feature type="transmembrane region" description="Helical" evidence="8">
    <location>
        <begin position="314"/>
        <end position="334"/>
    </location>
</feature>
<dbReference type="GO" id="GO:0006506">
    <property type="term" value="P:GPI anchor biosynthetic process"/>
    <property type="evidence" value="ECO:0007669"/>
    <property type="project" value="TreeGrafter"/>
</dbReference>
<evidence type="ECO:0000256" key="2">
    <source>
        <dbReference type="ARBA" id="ARBA00022676"/>
    </source>
</evidence>
<dbReference type="eggNOG" id="KOG1771">
    <property type="taxonomic scope" value="Eukaryota"/>
</dbReference>
<evidence type="ECO:0000256" key="1">
    <source>
        <dbReference type="ARBA" id="ARBA00004477"/>
    </source>
</evidence>
<dbReference type="GeneID" id="20527226"/>
<reference evidence="9" key="1">
    <citation type="submission" date="2013-04" db="EMBL/GenBank/DDBJ databases">
        <title>The Genome Sequence of Fonticula alba ATCC 38817.</title>
        <authorList>
            <consortium name="The Broad Institute Genomics Platform"/>
            <person name="Russ C."/>
            <person name="Cuomo C."/>
            <person name="Burger G."/>
            <person name="Gray M.W."/>
            <person name="Holland P.W.H."/>
            <person name="King N."/>
            <person name="Lang F.B.F."/>
            <person name="Roger A.J."/>
            <person name="Ruiz-Trillo I."/>
            <person name="Brown M."/>
            <person name="Walker B."/>
            <person name="Young S."/>
            <person name="Zeng Q."/>
            <person name="Gargeya S."/>
            <person name="Fitzgerald M."/>
            <person name="Haas B."/>
            <person name="Abouelleil A."/>
            <person name="Allen A.W."/>
            <person name="Alvarado L."/>
            <person name="Arachchi H.M."/>
            <person name="Berlin A.M."/>
            <person name="Chapman S.B."/>
            <person name="Gainer-Dewar J."/>
            <person name="Goldberg J."/>
            <person name="Griggs A."/>
            <person name="Gujja S."/>
            <person name="Hansen M."/>
            <person name="Howarth C."/>
            <person name="Imamovic A."/>
            <person name="Ireland A."/>
            <person name="Larimer J."/>
            <person name="McCowan C."/>
            <person name="Murphy C."/>
            <person name="Pearson M."/>
            <person name="Poon T.W."/>
            <person name="Priest M."/>
            <person name="Roberts A."/>
            <person name="Saif S."/>
            <person name="Shea T."/>
            <person name="Sisk P."/>
            <person name="Sykes S."/>
            <person name="Wortman J."/>
            <person name="Nusbaum C."/>
            <person name="Birren B."/>
        </authorList>
    </citation>
    <scope>NUCLEOTIDE SEQUENCE [LARGE SCALE GENOMIC DNA]</scope>
    <source>
        <strain evidence="9">ATCC 38817</strain>
    </source>
</reference>
<evidence type="ECO:0000256" key="7">
    <source>
        <dbReference type="ARBA" id="ARBA00023136"/>
    </source>
</evidence>
<feature type="transmembrane region" description="Helical" evidence="8">
    <location>
        <begin position="340"/>
        <end position="359"/>
    </location>
</feature>
<feature type="transmembrane region" description="Helical" evidence="8">
    <location>
        <begin position="436"/>
        <end position="461"/>
    </location>
</feature>
<comment type="similarity">
    <text evidence="8">Belongs to the glycosyltransferase 22 family.</text>
</comment>
<feature type="transmembrane region" description="Helical" evidence="8">
    <location>
        <begin position="214"/>
        <end position="237"/>
    </location>
</feature>
<dbReference type="OMA" id="HEWPDYL"/>
<dbReference type="AlphaFoldDB" id="A0A058ZC89"/>
<dbReference type="GO" id="GO:0005789">
    <property type="term" value="C:endoplasmic reticulum membrane"/>
    <property type="evidence" value="ECO:0007669"/>
    <property type="project" value="UniProtKB-SubCell"/>
</dbReference>
<dbReference type="InterPro" id="IPR005599">
    <property type="entry name" value="GPI_mannosylTrfase"/>
</dbReference>
<dbReference type="OrthoDB" id="416834at2759"/>
<comment type="subcellular location">
    <subcellularLocation>
        <location evidence="1 8">Endoplasmic reticulum membrane</location>
        <topology evidence="1 8">Multi-pass membrane protein</topology>
    </subcellularLocation>
</comment>
<evidence type="ECO:0000256" key="4">
    <source>
        <dbReference type="ARBA" id="ARBA00022692"/>
    </source>
</evidence>
<keyword evidence="2 8" id="KW-0328">Glycosyltransferase</keyword>
<name>A0A058ZC89_FONAL</name>
<dbReference type="PANTHER" id="PTHR22760">
    <property type="entry name" value="GLYCOSYLTRANSFERASE"/>
    <property type="match status" value="1"/>
</dbReference>
<evidence type="ECO:0000313" key="10">
    <source>
        <dbReference type="Proteomes" id="UP000030693"/>
    </source>
</evidence>
<organism evidence="9">
    <name type="scientific">Fonticula alba</name>
    <name type="common">Slime mold</name>
    <dbReference type="NCBI Taxonomy" id="691883"/>
    <lineage>
        <taxon>Eukaryota</taxon>
        <taxon>Rotosphaerida</taxon>
        <taxon>Fonticulaceae</taxon>
        <taxon>Fonticula</taxon>
    </lineage>
</organism>
<evidence type="ECO:0000256" key="6">
    <source>
        <dbReference type="ARBA" id="ARBA00022989"/>
    </source>
</evidence>
<proteinExistence type="inferred from homology"/>
<dbReference type="Proteomes" id="UP000030693">
    <property type="component" value="Unassembled WGS sequence"/>
</dbReference>
<dbReference type="EMBL" id="KB932203">
    <property type="protein sequence ID" value="KCV71561.1"/>
    <property type="molecule type" value="Genomic_DNA"/>
</dbReference>
<dbReference type="Pfam" id="PF03901">
    <property type="entry name" value="Glyco_transf_22"/>
    <property type="match status" value="1"/>
</dbReference>
<evidence type="ECO:0000256" key="3">
    <source>
        <dbReference type="ARBA" id="ARBA00022679"/>
    </source>
</evidence>
<keyword evidence="3" id="KW-0808">Transferase</keyword>
<keyword evidence="6 8" id="KW-1133">Transmembrane helix</keyword>
<keyword evidence="5 8" id="KW-0256">Endoplasmic reticulum</keyword>
<dbReference type="RefSeq" id="XP_009494684.1">
    <property type="nucleotide sequence ID" value="XM_009496409.1"/>
</dbReference>
<dbReference type="EC" id="2.4.1.-" evidence="8"/>
<gene>
    <name evidence="9" type="ORF">H696_02501</name>
</gene>
<sequence>MGTPKSVLLRRQRAALRPPTGNADEAPTISGPAPPATSAAVPCGAPLVSTRHLLAAVLLLRLAQALLQRTAFSPDEFWQSLEPAYFLAFGSGNLTWEWTATRLRGWLHPGLFACVYFLLGKLGLEGTRLLILGPRLLQGLIAFATDMATWRLGSRLFSRAAGRWALLFSVGLWFNGYALTRTLGNSLETCLLAWALALWPCAQTPARGTRYVPGLALAALAAAVRPTALVYCLPLGLVELASLVSTARGGLSAKRRLAVGWVLLCTLVGMTVFALNAQLDRRLYALAAEHFLGPGEAAAGLAQLWSWRPTLLNFLRFNFTLSLSSFYGVHGWLWYWTEGITVVVGVWLVPLAAGVAGALARPPGDPFARRIGWLLTPAIFFVVVHSLLAHKEHRFILPVVPACLAVAGAGMERLVDGLAPGPVLAHSEATSPAPRSRFLAGGLVMAGLLANLLAFLFFGFIHQAAPIGASLFLRRMAPGSEGILMLTPCHLTPLASYLGDMRGTPVRFTTCEPPLPEEALSPDFVASLRRRAAMDVPGSRAPLRGSTSPYADAPGNIFVTVAAGAGYRPETDLLFSAGSSAETLQTATSLMEAEVFAGRKPSFVVLYEGLLRRLGQLDPALLEGYELCAEFSDGPVRVDSRYEGQLLILCRDVAE</sequence>
<protein>
    <recommendedName>
        <fullName evidence="8">Mannosyltransferase</fullName>
        <ecNumber evidence="8">2.4.1.-</ecNumber>
    </recommendedName>
</protein>
<dbReference type="STRING" id="691883.A0A058ZC89"/>
<dbReference type="PANTHER" id="PTHR22760:SF4">
    <property type="entry name" value="GPI MANNOSYLTRANSFERASE 3"/>
    <property type="match status" value="1"/>
</dbReference>
<accession>A0A058ZC89</accession>
<evidence type="ECO:0000256" key="5">
    <source>
        <dbReference type="ARBA" id="ARBA00022824"/>
    </source>
</evidence>